<accession>A0ABR9RW47</accession>
<evidence type="ECO:0000313" key="1">
    <source>
        <dbReference type="EMBL" id="MBE7325335.1"/>
    </source>
</evidence>
<proteinExistence type="predicted"/>
<keyword evidence="2" id="KW-1185">Reference proteome</keyword>
<dbReference type="EMBL" id="JADCSA010000011">
    <property type="protein sequence ID" value="MBE7325335.1"/>
    <property type="molecule type" value="Genomic_DNA"/>
</dbReference>
<protein>
    <submittedName>
        <fullName evidence="1">Uncharacterized protein</fullName>
    </submittedName>
</protein>
<name>A0ABR9RW47_9ACTN</name>
<organism evidence="1 2">
    <name type="scientific">Nocardioides malaquae</name>
    <dbReference type="NCBI Taxonomy" id="2773426"/>
    <lineage>
        <taxon>Bacteria</taxon>
        <taxon>Bacillati</taxon>
        <taxon>Actinomycetota</taxon>
        <taxon>Actinomycetes</taxon>
        <taxon>Propionibacteriales</taxon>
        <taxon>Nocardioidaceae</taxon>
        <taxon>Nocardioides</taxon>
    </lineage>
</organism>
<sequence>MAATDLLRRPGPTVRRPVVAAVRAGAGALAVTGLVSLTTHLVAGWAGAEFAARGADS</sequence>
<reference evidence="1 2" key="1">
    <citation type="submission" date="2020-10" db="EMBL/GenBank/DDBJ databases">
        <title>Nocardioides sp. isolated from sludge.</title>
        <authorList>
            <person name="Zhang X."/>
        </authorList>
    </citation>
    <scope>NUCLEOTIDE SEQUENCE [LARGE SCALE GENOMIC DNA]</scope>
    <source>
        <strain evidence="1 2">Y6</strain>
    </source>
</reference>
<gene>
    <name evidence="1" type="ORF">IEQ44_11780</name>
</gene>
<evidence type="ECO:0000313" key="2">
    <source>
        <dbReference type="Proteomes" id="UP000756387"/>
    </source>
</evidence>
<dbReference type="RefSeq" id="WP_193638664.1">
    <property type="nucleotide sequence ID" value="NZ_JADCSA010000011.1"/>
</dbReference>
<dbReference type="Proteomes" id="UP000756387">
    <property type="component" value="Unassembled WGS sequence"/>
</dbReference>
<comment type="caution">
    <text evidence="1">The sequence shown here is derived from an EMBL/GenBank/DDBJ whole genome shotgun (WGS) entry which is preliminary data.</text>
</comment>